<feature type="binding site" evidence="9">
    <location>
        <position position="176"/>
    </location>
    <ligand>
        <name>Zn(2+)</name>
        <dbReference type="ChEBI" id="CHEBI:29105"/>
    </ligand>
</feature>
<dbReference type="InterPro" id="IPR004515">
    <property type="entry name" value="Phosphoheptose_Isoase"/>
</dbReference>
<evidence type="ECO:0000256" key="8">
    <source>
        <dbReference type="ARBA" id="ARBA00023277"/>
    </source>
</evidence>
<dbReference type="EMBL" id="MHTS01000007">
    <property type="protein sequence ID" value="OHA64819.1"/>
    <property type="molecule type" value="Genomic_DNA"/>
</dbReference>
<dbReference type="AlphaFoldDB" id="A0A1G2QXD5"/>
<comment type="pathway">
    <text evidence="9">Carbohydrate biosynthesis; D-glycero-D-manno-heptose 7-phosphate biosynthesis; D-glycero-alpha-D-manno-heptose 7-phosphate and D-glycero-beta-D-manno-heptose 7-phosphate from sedoheptulose 7-phosphate: step 1/1.</text>
</comment>
<comment type="caution">
    <text evidence="11">The sequence shown here is derived from an EMBL/GenBank/DDBJ whole genome shotgun (WGS) entry which is preliminary data.</text>
</comment>
<evidence type="ECO:0000256" key="9">
    <source>
        <dbReference type="HAMAP-Rule" id="MF_00067"/>
    </source>
</evidence>
<evidence type="ECO:0000256" key="4">
    <source>
        <dbReference type="ARBA" id="ARBA00022490"/>
    </source>
</evidence>
<dbReference type="PROSITE" id="PS51464">
    <property type="entry name" value="SIS"/>
    <property type="match status" value="1"/>
</dbReference>
<comment type="function">
    <text evidence="9">Catalyzes the isomerization of sedoheptulose 7-phosphate in D-glycero-D-manno-heptose 7-phosphate.</text>
</comment>
<dbReference type="InterPro" id="IPR046348">
    <property type="entry name" value="SIS_dom_sf"/>
</dbReference>
<feature type="binding site" evidence="9">
    <location>
        <position position="168"/>
    </location>
    <ligand>
        <name>substrate</name>
    </ligand>
</feature>
<feature type="binding site" evidence="9">
    <location>
        <begin position="90"/>
        <end position="91"/>
    </location>
    <ligand>
        <name>substrate</name>
    </ligand>
</feature>
<gene>
    <name evidence="9" type="primary">gmhA</name>
    <name evidence="11" type="ORF">A2843_00735</name>
</gene>
<keyword evidence="5 9" id="KW-0479">Metal-binding</keyword>
<keyword evidence="7 9" id="KW-0413">Isomerase</keyword>
<comment type="miscellaneous">
    <text evidence="9">The reaction produces a racemic mixture of D-glycero-alpha-D-manno-heptose 7-phosphate and D-glycero-beta-D-manno-heptose 7-phosphate.</text>
</comment>
<feature type="binding site" evidence="9">
    <location>
        <position position="57"/>
    </location>
    <ligand>
        <name>Zn(2+)</name>
        <dbReference type="ChEBI" id="CHEBI:29105"/>
    </ligand>
</feature>
<keyword evidence="8 9" id="KW-0119">Carbohydrate metabolism</keyword>
<dbReference type="HAMAP" id="MF_00067">
    <property type="entry name" value="GmhA"/>
    <property type="match status" value="1"/>
</dbReference>
<dbReference type="Gene3D" id="3.40.50.10490">
    <property type="entry name" value="Glucose-6-phosphate isomerase like protein, domain 1"/>
    <property type="match status" value="1"/>
</dbReference>
<dbReference type="GO" id="GO:0097367">
    <property type="term" value="F:carbohydrate derivative binding"/>
    <property type="evidence" value="ECO:0007669"/>
    <property type="project" value="InterPro"/>
</dbReference>
<name>A0A1G2QXD5_9BACT</name>
<evidence type="ECO:0000256" key="7">
    <source>
        <dbReference type="ARBA" id="ARBA00023235"/>
    </source>
</evidence>
<evidence type="ECO:0000313" key="11">
    <source>
        <dbReference type="EMBL" id="OHA64819.1"/>
    </source>
</evidence>
<proteinExistence type="inferred from homology"/>
<protein>
    <recommendedName>
        <fullName evidence="9">Phosphoheptose isomerase</fullName>
        <ecNumber evidence="9">5.3.1.28</ecNumber>
    </recommendedName>
    <alternativeName>
        <fullName evidence="9">Sedoheptulose 7-phosphate isomerase</fullName>
    </alternativeName>
</protein>
<feature type="binding site" evidence="9">
    <location>
        <begin position="116"/>
        <end position="118"/>
    </location>
    <ligand>
        <name>substrate</name>
    </ligand>
</feature>
<feature type="domain" description="SIS" evidence="10">
    <location>
        <begin position="33"/>
        <end position="189"/>
    </location>
</feature>
<feature type="binding site" evidence="9">
    <location>
        <position position="61"/>
    </location>
    <ligand>
        <name>substrate</name>
    </ligand>
</feature>
<evidence type="ECO:0000256" key="3">
    <source>
        <dbReference type="ARBA" id="ARBA00009894"/>
    </source>
</evidence>
<feature type="binding site" evidence="9">
    <location>
        <position position="61"/>
    </location>
    <ligand>
        <name>Zn(2+)</name>
        <dbReference type="ChEBI" id="CHEBI:29105"/>
    </ligand>
</feature>
<feature type="binding site" evidence="9">
    <location>
        <position position="121"/>
    </location>
    <ligand>
        <name>substrate</name>
    </ligand>
</feature>
<dbReference type="InterPro" id="IPR050099">
    <property type="entry name" value="SIS_GmhA/DiaA_subfam"/>
</dbReference>
<keyword evidence="6 9" id="KW-0862">Zinc</keyword>
<feature type="binding site" evidence="9">
    <location>
        <begin position="48"/>
        <end position="50"/>
    </location>
    <ligand>
        <name>substrate</name>
    </ligand>
</feature>
<reference evidence="11 12" key="1">
    <citation type="journal article" date="2016" name="Nat. Commun.">
        <title>Thousands of microbial genomes shed light on interconnected biogeochemical processes in an aquifer system.</title>
        <authorList>
            <person name="Anantharaman K."/>
            <person name="Brown C.T."/>
            <person name="Hug L.A."/>
            <person name="Sharon I."/>
            <person name="Castelle C.J."/>
            <person name="Probst A.J."/>
            <person name="Thomas B.C."/>
            <person name="Singh A."/>
            <person name="Wilkins M.J."/>
            <person name="Karaoz U."/>
            <person name="Brodie E.L."/>
            <person name="Williams K.H."/>
            <person name="Hubbard S.S."/>
            <person name="Banfield J.F."/>
        </authorList>
    </citation>
    <scope>NUCLEOTIDE SEQUENCE [LARGE SCALE GENOMIC DNA]</scope>
</reference>
<dbReference type="GO" id="GO:0005737">
    <property type="term" value="C:cytoplasm"/>
    <property type="evidence" value="ECO:0007669"/>
    <property type="project" value="UniProtKB-SubCell"/>
</dbReference>
<dbReference type="GO" id="GO:0008968">
    <property type="term" value="F:D-sedoheptulose 7-phosphate isomerase activity"/>
    <property type="evidence" value="ECO:0007669"/>
    <property type="project" value="UniProtKB-UniRule"/>
</dbReference>
<sequence>MKEIIKSHIEAHIDTVRKFVNEMPDIEGVAVLCVEALRSGNKVLVAGNGGSVADAHHFAAELVGRFRKERRALPVLALDINPSAVTAISNDYAFRQVFARQVEALAKPGDVFFGISTSGNSENVLEAIKAARQAGCKVVGLTGRSGGSMKEMCDFLINIPAEDTPRIQEMHALVIHTLSDLIESTLFTP</sequence>
<evidence type="ECO:0000259" key="10">
    <source>
        <dbReference type="PROSITE" id="PS51464"/>
    </source>
</evidence>
<comment type="cofactor">
    <cofactor evidence="9">
        <name>Zn(2+)</name>
        <dbReference type="ChEBI" id="CHEBI:29105"/>
    </cofactor>
    <text evidence="9">Binds 1 zinc ion per subunit.</text>
</comment>
<evidence type="ECO:0000256" key="1">
    <source>
        <dbReference type="ARBA" id="ARBA00000348"/>
    </source>
</evidence>
<comment type="similarity">
    <text evidence="3 9">Belongs to the SIS family. GmhA subfamily.</text>
</comment>
<evidence type="ECO:0000256" key="2">
    <source>
        <dbReference type="ARBA" id="ARBA00004496"/>
    </source>
</evidence>
<dbReference type="Proteomes" id="UP000178170">
    <property type="component" value="Unassembled WGS sequence"/>
</dbReference>
<comment type="subcellular location">
    <subcellularLocation>
        <location evidence="2 9">Cytoplasm</location>
    </subcellularLocation>
</comment>
<dbReference type="GO" id="GO:0005975">
    <property type="term" value="P:carbohydrate metabolic process"/>
    <property type="evidence" value="ECO:0007669"/>
    <property type="project" value="UniProtKB-UniRule"/>
</dbReference>
<comment type="catalytic activity">
    <reaction evidence="1 9">
        <text>2 D-sedoheptulose 7-phosphate = D-glycero-alpha-D-manno-heptose 7-phosphate + D-glycero-beta-D-manno-heptose 7-phosphate</text>
        <dbReference type="Rhea" id="RHEA:27489"/>
        <dbReference type="ChEBI" id="CHEBI:57483"/>
        <dbReference type="ChEBI" id="CHEBI:60203"/>
        <dbReference type="ChEBI" id="CHEBI:60204"/>
        <dbReference type="EC" id="5.3.1.28"/>
    </reaction>
</comment>
<dbReference type="PANTHER" id="PTHR30390">
    <property type="entry name" value="SEDOHEPTULOSE 7-PHOSPHATE ISOMERASE / DNAA INITIATOR-ASSOCIATING FACTOR FOR REPLICATION INITIATION"/>
    <property type="match status" value="1"/>
</dbReference>
<dbReference type="CDD" id="cd05006">
    <property type="entry name" value="SIS_GmhA"/>
    <property type="match status" value="1"/>
</dbReference>
<accession>A0A1G2QXD5</accession>
<dbReference type="EC" id="5.3.1.28" evidence="9"/>
<evidence type="ECO:0000313" key="12">
    <source>
        <dbReference type="Proteomes" id="UP000178170"/>
    </source>
</evidence>
<dbReference type="UniPathway" id="UPA00041">
    <property type="reaction ID" value="UER00436"/>
</dbReference>
<dbReference type="InterPro" id="IPR035461">
    <property type="entry name" value="GmhA/DiaA"/>
</dbReference>
<dbReference type="GO" id="GO:0008270">
    <property type="term" value="F:zinc ion binding"/>
    <property type="evidence" value="ECO:0007669"/>
    <property type="project" value="UniProtKB-UniRule"/>
</dbReference>
<dbReference type="SUPFAM" id="SSF53697">
    <property type="entry name" value="SIS domain"/>
    <property type="match status" value="1"/>
</dbReference>
<feature type="binding site" evidence="9">
    <location>
        <position position="168"/>
    </location>
    <ligand>
        <name>Zn(2+)</name>
        <dbReference type="ChEBI" id="CHEBI:29105"/>
    </ligand>
</feature>
<dbReference type="InterPro" id="IPR001347">
    <property type="entry name" value="SIS_dom"/>
</dbReference>
<dbReference type="GO" id="GO:2001061">
    <property type="term" value="P:D-glycero-D-manno-heptose 7-phosphate biosynthetic process"/>
    <property type="evidence" value="ECO:0007669"/>
    <property type="project" value="UniProtKB-UniPathway"/>
</dbReference>
<evidence type="ECO:0000256" key="6">
    <source>
        <dbReference type="ARBA" id="ARBA00022833"/>
    </source>
</evidence>
<dbReference type="Pfam" id="PF13580">
    <property type="entry name" value="SIS_2"/>
    <property type="match status" value="1"/>
</dbReference>
<evidence type="ECO:0000256" key="5">
    <source>
        <dbReference type="ARBA" id="ARBA00022723"/>
    </source>
</evidence>
<keyword evidence="4 9" id="KW-0963">Cytoplasm</keyword>
<organism evidence="11 12">
    <name type="scientific">Candidatus Wildermuthbacteria bacterium RIFCSPHIGHO2_01_FULL_48_27b</name>
    <dbReference type="NCBI Taxonomy" id="1802447"/>
    <lineage>
        <taxon>Bacteria</taxon>
        <taxon>Candidatus Wildermuthiibacteriota</taxon>
    </lineage>
</organism>